<reference evidence="1 2" key="1">
    <citation type="submission" date="2020-05" db="EMBL/GenBank/DDBJ databases">
        <title>Whole genome shotgun sequence of Streptomyces microflavus NBRC 13062.</title>
        <authorList>
            <person name="Komaki H."/>
            <person name="Tamura T."/>
        </authorList>
    </citation>
    <scope>NUCLEOTIDE SEQUENCE [LARGE SCALE GENOMIC DNA]</scope>
    <source>
        <strain evidence="1 2">NBRC 13062</strain>
    </source>
</reference>
<gene>
    <name evidence="1" type="ORF">Smic_59040</name>
</gene>
<name>A0A7J0CY79_STRMI</name>
<evidence type="ECO:0000313" key="2">
    <source>
        <dbReference type="Proteomes" id="UP000498740"/>
    </source>
</evidence>
<evidence type="ECO:0000313" key="1">
    <source>
        <dbReference type="EMBL" id="GFN07348.1"/>
    </source>
</evidence>
<accession>A0A7J0CY79</accession>
<sequence length="169" mass="18257">MVHVEPAQHQQILLAPPGRPRLLAERESHLLREPEQLRRDGLTHRAHPAVLLPGDEPEVGGLRTDMARYHLHAAVQPLLAVARLREHRGDQSVQAAQRLLHQGHTERRGVLEVPVEGGGGDPDGPGHLAQPQAAQALVLQQQERGVEEGLAGLQLLGLADSGGVTHAIQ</sequence>
<protein>
    <submittedName>
        <fullName evidence="1">Uncharacterized protein</fullName>
    </submittedName>
</protein>
<dbReference type="AlphaFoldDB" id="A0A7J0CY79"/>
<dbReference type="EMBL" id="BLWD01000001">
    <property type="protein sequence ID" value="GFN07348.1"/>
    <property type="molecule type" value="Genomic_DNA"/>
</dbReference>
<proteinExistence type="predicted"/>
<comment type="caution">
    <text evidence="1">The sequence shown here is derived from an EMBL/GenBank/DDBJ whole genome shotgun (WGS) entry which is preliminary data.</text>
</comment>
<dbReference type="Proteomes" id="UP000498740">
    <property type="component" value="Unassembled WGS sequence"/>
</dbReference>
<organism evidence="1 2">
    <name type="scientific">Streptomyces microflavus</name>
    <name type="common">Streptomyces lipmanii</name>
    <dbReference type="NCBI Taxonomy" id="1919"/>
    <lineage>
        <taxon>Bacteria</taxon>
        <taxon>Bacillati</taxon>
        <taxon>Actinomycetota</taxon>
        <taxon>Actinomycetes</taxon>
        <taxon>Kitasatosporales</taxon>
        <taxon>Streptomycetaceae</taxon>
        <taxon>Streptomyces</taxon>
    </lineage>
</organism>